<name>A0ABD2HSI9_9BILA</name>
<sequence>MSTCKMHPKNTAQGNAGVVDPKGREHKCVFQVLGQEVSYGSDELADVLSLQSYDGHYSYYDASNDWENDYEEDVDYDLYDSDYY</sequence>
<dbReference type="AlphaFoldDB" id="A0ABD2HSI9"/>
<evidence type="ECO:0000313" key="2">
    <source>
        <dbReference type="Proteomes" id="UP001620626"/>
    </source>
</evidence>
<evidence type="ECO:0000313" key="1">
    <source>
        <dbReference type="EMBL" id="KAL3069103.1"/>
    </source>
</evidence>
<reference evidence="1 2" key="1">
    <citation type="submission" date="2024-10" db="EMBL/GenBank/DDBJ databases">
        <authorList>
            <person name="Kim D."/>
        </authorList>
    </citation>
    <scope>NUCLEOTIDE SEQUENCE [LARGE SCALE GENOMIC DNA]</scope>
    <source>
        <strain evidence="1">BH-2024</strain>
    </source>
</reference>
<dbReference type="Proteomes" id="UP001620626">
    <property type="component" value="Unassembled WGS sequence"/>
</dbReference>
<protein>
    <submittedName>
        <fullName evidence="1">Uncharacterized protein</fullName>
    </submittedName>
</protein>
<comment type="caution">
    <text evidence="1">The sequence shown here is derived from an EMBL/GenBank/DDBJ whole genome shotgun (WGS) entry which is preliminary data.</text>
</comment>
<accession>A0ABD2HSI9</accession>
<organism evidence="1 2">
    <name type="scientific">Heterodera trifolii</name>
    <dbReference type="NCBI Taxonomy" id="157864"/>
    <lineage>
        <taxon>Eukaryota</taxon>
        <taxon>Metazoa</taxon>
        <taxon>Ecdysozoa</taxon>
        <taxon>Nematoda</taxon>
        <taxon>Chromadorea</taxon>
        <taxon>Rhabditida</taxon>
        <taxon>Tylenchina</taxon>
        <taxon>Tylenchomorpha</taxon>
        <taxon>Tylenchoidea</taxon>
        <taxon>Heteroderidae</taxon>
        <taxon>Heteroderinae</taxon>
        <taxon>Heterodera</taxon>
    </lineage>
</organism>
<keyword evidence="2" id="KW-1185">Reference proteome</keyword>
<proteinExistence type="predicted"/>
<dbReference type="EMBL" id="JBICBT010001397">
    <property type="protein sequence ID" value="KAL3069103.1"/>
    <property type="molecule type" value="Genomic_DNA"/>
</dbReference>
<gene>
    <name evidence="1" type="ORF">niasHT_034333</name>
</gene>